<keyword evidence="3" id="KW-1185">Reference proteome</keyword>
<dbReference type="Proteomes" id="UP000309174">
    <property type="component" value="Unassembled WGS sequence"/>
</dbReference>
<dbReference type="AlphaFoldDB" id="A0A5C4JFR8"/>
<evidence type="ECO:0000313" key="3">
    <source>
        <dbReference type="Proteomes" id="UP000309174"/>
    </source>
</evidence>
<accession>A0A5C4JFR8</accession>
<dbReference type="OrthoDB" id="3808065at2"/>
<name>A0A5C4JFR8_9ACTN</name>
<gene>
    <name evidence="2" type="ORF">ETD83_09200</name>
</gene>
<dbReference type="CDD" id="cd00090">
    <property type="entry name" value="HTH_ARSR"/>
    <property type="match status" value="1"/>
</dbReference>
<dbReference type="RefSeq" id="WP_138644646.1">
    <property type="nucleotide sequence ID" value="NZ_VCKW01000034.1"/>
</dbReference>
<sequence>MPSSSYWPDFLTPDVGTDGLDAALDALVSTPRARVARELDKLTSRSGAPSWGTELATGNSEARTLLRDHMGSYFSAALAPRWPDISRQVAIEHTRLMSVLRTGGPEALLASLRPFATWRPSDRVLEARYPVPLDVHLEGRGLRLIPSWFCCAAPVVLADAELPPVLVYPLTHQPPPVADPDALAKLLGPTRARVLATITVATSTATIQHRTGISASQLSRHTAVLAASDLILQARHAGRTFYSRTPLGNSLIASTGQEVSSSKAHGFDDQRPQRREPGSVQ</sequence>
<dbReference type="SUPFAM" id="SSF46785">
    <property type="entry name" value="Winged helix' DNA-binding domain"/>
    <property type="match status" value="1"/>
</dbReference>
<dbReference type="EMBL" id="VCKW01000034">
    <property type="protein sequence ID" value="TMR04162.1"/>
    <property type="molecule type" value="Genomic_DNA"/>
</dbReference>
<proteinExistence type="predicted"/>
<dbReference type="Gene3D" id="1.10.10.10">
    <property type="entry name" value="Winged helix-like DNA-binding domain superfamily/Winged helix DNA-binding domain"/>
    <property type="match status" value="1"/>
</dbReference>
<organism evidence="2 3">
    <name type="scientific">Actinomadura soli</name>
    <dbReference type="NCBI Taxonomy" id="2508997"/>
    <lineage>
        <taxon>Bacteria</taxon>
        <taxon>Bacillati</taxon>
        <taxon>Actinomycetota</taxon>
        <taxon>Actinomycetes</taxon>
        <taxon>Streptosporangiales</taxon>
        <taxon>Thermomonosporaceae</taxon>
        <taxon>Actinomadura</taxon>
    </lineage>
</organism>
<dbReference type="InterPro" id="IPR036390">
    <property type="entry name" value="WH_DNA-bd_sf"/>
</dbReference>
<feature type="region of interest" description="Disordered" evidence="1">
    <location>
        <begin position="255"/>
        <end position="281"/>
    </location>
</feature>
<comment type="caution">
    <text evidence="2">The sequence shown here is derived from an EMBL/GenBank/DDBJ whole genome shotgun (WGS) entry which is preliminary data.</text>
</comment>
<feature type="compositionally biased region" description="Basic and acidic residues" evidence="1">
    <location>
        <begin position="265"/>
        <end position="281"/>
    </location>
</feature>
<protein>
    <submittedName>
        <fullName evidence="2">Winged helix-turn-helix transcriptional regulator</fullName>
    </submittedName>
</protein>
<dbReference type="InterPro" id="IPR036388">
    <property type="entry name" value="WH-like_DNA-bd_sf"/>
</dbReference>
<reference evidence="2 3" key="1">
    <citation type="submission" date="2019-05" db="EMBL/GenBank/DDBJ databases">
        <title>Draft genome sequence of Actinomadura sp. 14C53.</title>
        <authorList>
            <person name="Saricaoglu S."/>
            <person name="Isik K."/>
        </authorList>
    </citation>
    <scope>NUCLEOTIDE SEQUENCE [LARGE SCALE GENOMIC DNA]</scope>
    <source>
        <strain evidence="2 3">14C53</strain>
    </source>
</reference>
<evidence type="ECO:0000313" key="2">
    <source>
        <dbReference type="EMBL" id="TMR04162.1"/>
    </source>
</evidence>
<dbReference type="InterPro" id="IPR011991">
    <property type="entry name" value="ArsR-like_HTH"/>
</dbReference>
<evidence type="ECO:0000256" key="1">
    <source>
        <dbReference type="SAM" id="MobiDB-lite"/>
    </source>
</evidence>